<protein>
    <submittedName>
        <fullName evidence="5">DNA-binding HxlR family transcriptional regulator</fullName>
    </submittedName>
</protein>
<dbReference type="AlphaFoldDB" id="A0A7W7RPM1"/>
<dbReference type="Pfam" id="PF01638">
    <property type="entry name" value="HxlR"/>
    <property type="match status" value="1"/>
</dbReference>
<gene>
    <name evidence="5" type="ORF">F4561_006466</name>
</gene>
<dbReference type="PANTHER" id="PTHR33204">
    <property type="entry name" value="TRANSCRIPTIONAL REGULATOR, MARR FAMILY"/>
    <property type="match status" value="1"/>
</dbReference>
<keyword evidence="3" id="KW-0804">Transcription</keyword>
<evidence type="ECO:0000313" key="5">
    <source>
        <dbReference type="EMBL" id="MBB4935572.1"/>
    </source>
</evidence>
<evidence type="ECO:0000256" key="3">
    <source>
        <dbReference type="ARBA" id="ARBA00023163"/>
    </source>
</evidence>
<evidence type="ECO:0000313" key="6">
    <source>
        <dbReference type="Proteomes" id="UP000523007"/>
    </source>
</evidence>
<accession>A0A7W7RPM1</accession>
<dbReference type="InterPro" id="IPR036390">
    <property type="entry name" value="WH_DNA-bd_sf"/>
</dbReference>
<dbReference type="SUPFAM" id="SSF46785">
    <property type="entry name" value="Winged helix' DNA-binding domain"/>
    <property type="match status" value="1"/>
</dbReference>
<proteinExistence type="predicted"/>
<comment type="caution">
    <text evidence="5">The sequence shown here is derived from an EMBL/GenBank/DDBJ whole genome shotgun (WGS) entry which is preliminary data.</text>
</comment>
<dbReference type="PROSITE" id="PS51118">
    <property type="entry name" value="HTH_HXLR"/>
    <property type="match status" value="1"/>
</dbReference>
<feature type="domain" description="HTH hxlR-type" evidence="4">
    <location>
        <begin position="28"/>
        <end position="121"/>
    </location>
</feature>
<dbReference type="Proteomes" id="UP000523007">
    <property type="component" value="Unassembled WGS sequence"/>
</dbReference>
<dbReference type="PANTHER" id="PTHR33204:SF18">
    <property type="entry name" value="TRANSCRIPTIONAL REGULATORY PROTEIN"/>
    <property type="match status" value="1"/>
</dbReference>
<evidence type="ECO:0000256" key="2">
    <source>
        <dbReference type="ARBA" id="ARBA00023125"/>
    </source>
</evidence>
<keyword evidence="1" id="KW-0805">Transcription regulation</keyword>
<dbReference type="RefSeq" id="WP_221446399.1">
    <property type="nucleotide sequence ID" value="NZ_JACHJT010000002.1"/>
</dbReference>
<dbReference type="EMBL" id="JACHJT010000002">
    <property type="protein sequence ID" value="MBB4935572.1"/>
    <property type="molecule type" value="Genomic_DNA"/>
</dbReference>
<name>A0A7W7RPM1_9ACTN</name>
<reference evidence="5 6" key="1">
    <citation type="submission" date="2020-08" db="EMBL/GenBank/DDBJ databases">
        <title>Sequencing the genomes of 1000 actinobacteria strains.</title>
        <authorList>
            <person name="Klenk H.-P."/>
        </authorList>
    </citation>
    <scope>NUCLEOTIDE SEQUENCE [LARGE SCALE GENOMIC DNA]</scope>
    <source>
        <strain evidence="5 6">DSM 102030</strain>
    </source>
</reference>
<dbReference type="InterPro" id="IPR002577">
    <property type="entry name" value="HTH_HxlR"/>
</dbReference>
<sequence length="121" mass="13530">MANQMVSDAAQALRQDCPGATPLPNSSCPIENTLSVLRRRWAALVILELLHGPRSFNELAQNLGRISDKILTERLTELTDANVLHRKRTSGWPSRVRYSLTQRGHDLAAVLQAMRIWGSTE</sequence>
<evidence type="ECO:0000259" key="4">
    <source>
        <dbReference type="PROSITE" id="PS51118"/>
    </source>
</evidence>
<organism evidence="5 6">
    <name type="scientific">Lipingzhangella halophila</name>
    <dbReference type="NCBI Taxonomy" id="1783352"/>
    <lineage>
        <taxon>Bacteria</taxon>
        <taxon>Bacillati</taxon>
        <taxon>Actinomycetota</taxon>
        <taxon>Actinomycetes</taxon>
        <taxon>Streptosporangiales</taxon>
        <taxon>Nocardiopsidaceae</taxon>
        <taxon>Lipingzhangella</taxon>
    </lineage>
</organism>
<dbReference type="InterPro" id="IPR036388">
    <property type="entry name" value="WH-like_DNA-bd_sf"/>
</dbReference>
<dbReference type="Gene3D" id="1.10.10.10">
    <property type="entry name" value="Winged helix-like DNA-binding domain superfamily/Winged helix DNA-binding domain"/>
    <property type="match status" value="1"/>
</dbReference>
<dbReference type="GO" id="GO:0003677">
    <property type="term" value="F:DNA binding"/>
    <property type="evidence" value="ECO:0007669"/>
    <property type="project" value="UniProtKB-KW"/>
</dbReference>
<keyword evidence="6" id="KW-1185">Reference proteome</keyword>
<evidence type="ECO:0000256" key="1">
    <source>
        <dbReference type="ARBA" id="ARBA00023015"/>
    </source>
</evidence>
<keyword evidence="2 5" id="KW-0238">DNA-binding</keyword>